<dbReference type="PROSITE" id="PS51135">
    <property type="entry name" value="CIDE_N"/>
    <property type="match status" value="1"/>
</dbReference>
<evidence type="ECO:0000313" key="5">
    <source>
        <dbReference type="EMBL" id="CAH0388224.1"/>
    </source>
</evidence>
<keyword evidence="1 2" id="KW-0053">Apoptosis</keyword>
<dbReference type="CDD" id="cd01615">
    <property type="entry name" value="CIDE_N"/>
    <property type="match status" value="1"/>
</dbReference>
<keyword evidence="6" id="KW-1185">Reference proteome</keyword>
<evidence type="ECO:0008006" key="7">
    <source>
        <dbReference type="Google" id="ProtNLM"/>
    </source>
</evidence>
<dbReference type="PANTHER" id="PTHR12306:SF15">
    <property type="entry name" value="DNAATION FACTOR-RELATED PROTEIN 1, ISOFORM B-RELATED"/>
    <property type="match status" value="1"/>
</dbReference>
<dbReference type="EMBL" id="OU963865">
    <property type="protein sequence ID" value="CAH0388224.1"/>
    <property type="molecule type" value="Genomic_DNA"/>
</dbReference>
<feature type="domain" description="FHA" evidence="3">
    <location>
        <begin position="81"/>
        <end position="157"/>
    </location>
</feature>
<evidence type="ECO:0000259" key="4">
    <source>
        <dbReference type="PROSITE" id="PS51135"/>
    </source>
</evidence>
<dbReference type="SMART" id="SM00266">
    <property type="entry name" value="CAD"/>
    <property type="match status" value="1"/>
</dbReference>
<dbReference type="InterPro" id="IPR003508">
    <property type="entry name" value="CIDE-N_dom"/>
</dbReference>
<evidence type="ECO:0000256" key="2">
    <source>
        <dbReference type="PROSITE-ProRule" id="PRU00447"/>
    </source>
</evidence>
<sequence>MSNCHLTPYKIVDVSRDKRYGIVASSLQEFISKARDKLDLGNGNVKVVLEADGTEVDEDDYFSTLENNTSLMVLSSDQKWMPAGRNLNHDDVDGGRGISSLLSRLHGDISHVSLLGGPELELLTDMDPDSLTDIIPDKTFLEQLKEASGRFLSDKRQAQDALDLLKIYHSITNIQETPNKQGRVHQ</sequence>
<evidence type="ECO:0000313" key="6">
    <source>
        <dbReference type="Proteomes" id="UP001152759"/>
    </source>
</evidence>
<dbReference type="GO" id="GO:0006915">
    <property type="term" value="P:apoptotic process"/>
    <property type="evidence" value="ECO:0007669"/>
    <property type="project" value="UniProtKB-UniRule"/>
</dbReference>
<dbReference type="PROSITE" id="PS50006">
    <property type="entry name" value="FHA_DOMAIN"/>
    <property type="match status" value="1"/>
</dbReference>
<evidence type="ECO:0000256" key="1">
    <source>
        <dbReference type="ARBA" id="ARBA00022703"/>
    </source>
</evidence>
<feature type="domain" description="CIDE-N" evidence="4">
    <location>
        <begin position="5"/>
        <end position="82"/>
    </location>
</feature>
<accession>A0A9P0F467</accession>
<dbReference type="Gene3D" id="3.10.20.10">
    <property type="match status" value="1"/>
</dbReference>
<reference evidence="5" key="1">
    <citation type="submission" date="2021-12" db="EMBL/GenBank/DDBJ databases">
        <authorList>
            <person name="King R."/>
        </authorList>
    </citation>
    <scope>NUCLEOTIDE SEQUENCE</scope>
</reference>
<evidence type="ECO:0000259" key="3">
    <source>
        <dbReference type="PROSITE" id="PS50006"/>
    </source>
</evidence>
<dbReference type="SUPFAM" id="SSF54277">
    <property type="entry name" value="CAD &amp; PB1 domains"/>
    <property type="match status" value="1"/>
</dbReference>
<dbReference type="InterPro" id="IPR000253">
    <property type="entry name" value="FHA_dom"/>
</dbReference>
<name>A0A9P0F467_BEMTA</name>
<dbReference type="Pfam" id="PF02017">
    <property type="entry name" value="CIDE-N"/>
    <property type="match status" value="1"/>
</dbReference>
<organism evidence="5 6">
    <name type="scientific">Bemisia tabaci</name>
    <name type="common">Sweetpotato whitefly</name>
    <name type="synonym">Aleurodes tabaci</name>
    <dbReference type="NCBI Taxonomy" id="7038"/>
    <lineage>
        <taxon>Eukaryota</taxon>
        <taxon>Metazoa</taxon>
        <taxon>Ecdysozoa</taxon>
        <taxon>Arthropoda</taxon>
        <taxon>Hexapoda</taxon>
        <taxon>Insecta</taxon>
        <taxon>Pterygota</taxon>
        <taxon>Neoptera</taxon>
        <taxon>Paraneoptera</taxon>
        <taxon>Hemiptera</taxon>
        <taxon>Sternorrhyncha</taxon>
        <taxon>Aleyrodoidea</taxon>
        <taxon>Aleyrodidae</taxon>
        <taxon>Aleyrodinae</taxon>
        <taxon>Bemisia</taxon>
    </lineage>
</organism>
<dbReference type="GO" id="GO:0042981">
    <property type="term" value="P:regulation of apoptotic process"/>
    <property type="evidence" value="ECO:0007669"/>
    <property type="project" value="TreeGrafter"/>
</dbReference>
<dbReference type="AlphaFoldDB" id="A0A9P0F467"/>
<proteinExistence type="predicted"/>
<protein>
    <recommendedName>
        <fullName evidence="7">CIDE-N domain-containing protein</fullName>
    </recommendedName>
</protein>
<dbReference type="PANTHER" id="PTHR12306">
    <property type="entry name" value="CELL DEATH ACTIVATOR CIDE"/>
    <property type="match status" value="1"/>
</dbReference>
<gene>
    <name evidence="5" type="ORF">BEMITA_LOCUS7152</name>
</gene>
<dbReference type="OrthoDB" id="6475906at2759"/>
<dbReference type="Proteomes" id="UP001152759">
    <property type="component" value="Chromosome 4"/>
</dbReference>
<dbReference type="KEGG" id="btab:109034322"/>